<dbReference type="PROSITE" id="PS00028">
    <property type="entry name" value="ZINC_FINGER_C2H2_1"/>
    <property type="match status" value="9"/>
</dbReference>
<dbReference type="GO" id="GO:0008270">
    <property type="term" value="F:zinc ion binding"/>
    <property type="evidence" value="ECO:0007669"/>
    <property type="project" value="UniProtKB-KW"/>
</dbReference>
<evidence type="ECO:0000256" key="6">
    <source>
        <dbReference type="ARBA" id="ARBA00023242"/>
    </source>
</evidence>
<dbReference type="PANTHER" id="PTHR24394">
    <property type="entry name" value="ZINC FINGER PROTEIN"/>
    <property type="match status" value="1"/>
</dbReference>
<feature type="region of interest" description="Disordered" evidence="8">
    <location>
        <begin position="608"/>
        <end position="630"/>
    </location>
</feature>
<reference evidence="10" key="1">
    <citation type="submission" date="2021-03" db="EMBL/GenBank/DDBJ databases">
        <title>Chromosome level genome of the anhydrobiotic midge Polypedilum vanderplanki.</title>
        <authorList>
            <person name="Yoshida Y."/>
            <person name="Kikawada T."/>
            <person name="Gusev O."/>
        </authorList>
    </citation>
    <scope>NUCLEOTIDE SEQUENCE</scope>
    <source>
        <strain evidence="10">NIAS01</strain>
        <tissue evidence="10">Whole body or cell culture</tissue>
    </source>
</reference>
<feature type="region of interest" description="Disordered" evidence="8">
    <location>
        <begin position="262"/>
        <end position="286"/>
    </location>
</feature>
<feature type="domain" description="C2H2-type" evidence="9">
    <location>
        <begin position="565"/>
        <end position="592"/>
    </location>
</feature>
<keyword evidence="6" id="KW-0539">Nucleus</keyword>
<dbReference type="GO" id="GO:0032502">
    <property type="term" value="P:developmental process"/>
    <property type="evidence" value="ECO:0007669"/>
    <property type="project" value="UniProtKB-ARBA"/>
</dbReference>
<dbReference type="AlphaFoldDB" id="A0A9J6CSH3"/>
<evidence type="ECO:0000256" key="2">
    <source>
        <dbReference type="ARBA" id="ARBA00022723"/>
    </source>
</evidence>
<proteinExistence type="predicted"/>
<accession>A0A9J6CSH3</accession>
<dbReference type="EMBL" id="JADBJN010000001">
    <property type="protein sequence ID" value="KAG5684896.1"/>
    <property type="molecule type" value="Genomic_DNA"/>
</dbReference>
<name>A0A9J6CSH3_POLVA</name>
<dbReference type="GO" id="GO:0005634">
    <property type="term" value="C:nucleus"/>
    <property type="evidence" value="ECO:0007669"/>
    <property type="project" value="UniProtKB-SubCell"/>
</dbReference>
<dbReference type="InterPro" id="IPR036236">
    <property type="entry name" value="Znf_C2H2_sf"/>
</dbReference>
<dbReference type="GO" id="GO:0040029">
    <property type="term" value="P:epigenetic regulation of gene expression"/>
    <property type="evidence" value="ECO:0007669"/>
    <property type="project" value="UniProtKB-ARBA"/>
</dbReference>
<feature type="domain" description="C2H2-type" evidence="9">
    <location>
        <begin position="506"/>
        <end position="536"/>
    </location>
</feature>
<evidence type="ECO:0000313" key="11">
    <source>
        <dbReference type="Proteomes" id="UP001107558"/>
    </source>
</evidence>
<dbReference type="Proteomes" id="UP001107558">
    <property type="component" value="Chromosome 1"/>
</dbReference>
<dbReference type="InterPro" id="IPR013087">
    <property type="entry name" value="Znf_C2H2_type"/>
</dbReference>
<keyword evidence="2" id="KW-0479">Metal-binding</keyword>
<feature type="domain" description="C2H2-type" evidence="9">
    <location>
        <begin position="170"/>
        <end position="197"/>
    </location>
</feature>
<gene>
    <name evidence="10" type="ORF">PVAND_014106</name>
</gene>
<dbReference type="FunFam" id="3.30.160.60:FF:000202">
    <property type="entry name" value="Zinc finger protein 574"/>
    <property type="match status" value="1"/>
</dbReference>
<feature type="domain" description="C2H2-type" evidence="9">
    <location>
        <begin position="537"/>
        <end position="564"/>
    </location>
</feature>
<evidence type="ECO:0000256" key="4">
    <source>
        <dbReference type="ARBA" id="ARBA00022771"/>
    </source>
</evidence>
<feature type="compositionally biased region" description="Polar residues" evidence="8">
    <location>
        <begin position="660"/>
        <end position="673"/>
    </location>
</feature>
<feature type="region of interest" description="Disordered" evidence="8">
    <location>
        <begin position="453"/>
        <end position="472"/>
    </location>
</feature>
<feature type="region of interest" description="Disordered" evidence="8">
    <location>
        <begin position="643"/>
        <end position="673"/>
    </location>
</feature>
<feature type="domain" description="C2H2-type" evidence="9">
    <location>
        <begin position="593"/>
        <end position="623"/>
    </location>
</feature>
<dbReference type="SUPFAM" id="SSF57667">
    <property type="entry name" value="beta-beta-alpha zinc fingers"/>
    <property type="match status" value="4"/>
</dbReference>
<evidence type="ECO:0000256" key="8">
    <source>
        <dbReference type="SAM" id="MobiDB-lite"/>
    </source>
</evidence>
<evidence type="ECO:0000256" key="5">
    <source>
        <dbReference type="ARBA" id="ARBA00022833"/>
    </source>
</evidence>
<sequence length="673" mass="77751">MAYEEENLSLEQFTNLINKNLTENHWSIDDEEEFAGNNNLDFANKEDIQCYGFLSEKHGKHVLEAFETAKNQLPNSVPSLIQCENCEIIFAGECFIMHVCTHNTDKTPIMPTFIQEDVIIENEFQQGCRKSITQIEKNIEEIKKITFKVRDDNSGNTKKSTDGEARQSNHECYVCNRKFVHESGLNRHYDKHIGELLPTSSAEDSTLYAIVLCVFCGEAFTMEHKAWDHFLRCHLEVVNCGPSIKFLTNEFQFEINDLKTEPYEPPAKKRKLNDTSAKTSTDSDEQHEIRVEAQNLSINNFLRVIYVAKLFQCEFCDSVFTNAKSVLFHTSKHNPLSFFSCSSCDLDGITLKDLLLHRQKDCKNLHDIRDNSKDIPRLWICNVCDEGFRGIEHLSVHRQQQFHFFPRLNLQNNELIFTCDLCNGTFTNANLLISHLQDRHSKKPRITLWPETSTRVQKSPTSVKRGGGHQTSTRPRTYLCEVCGKSYTQSSHLWQHLRFHQGIKPFVCPEKGCGRRFTIRPDLNDHIRKCHTGERPFECTVCGKRFLTGSVYYQHRLIHRGERRYGCEECGKRFYRADALKNHVRIHSGEKPYKCWVEGCTKAFRQRGDRDKHVKARHKNAPPMPSPKRKRVISYGLGRTKNNTNLYSAKPTMPLPVDTSEATCSTSSNHQNN</sequence>
<dbReference type="Pfam" id="PF00096">
    <property type="entry name" value="zf-C2H2"/>
    <property type="match status" value="3"/>
</dbReference>
<keyword evidence="3" id="KW-0677">Repeat</keyword>
<comment type="caution">
    <text evidence="10">The sequence shown here is derived from an EMBL/GenBank/DDBJ whole genome shotgun (WGS) entry which is preliminary data.</text>
</comment>
<dbReference type="SMART" id="SM00355">
    <property type="entry name" value="ZnF_C2H2"/>
    <property type="match status" value="12"/>
</dbReference>
<organism evidence="10 11">
    <name type="scientific">Polypedilum vanderplanki</name>
    <name type="common">Sleeping chironomid midge</name>
    <dbReference type="NCBI Taxonomy" id="319348"/>
    <lineage>
        <taxon>Eukaryota</taxon>
        <taxon>Metazoa</taxon>
        <taxon>Ecdysozoa</taxon>
        <taxon>Arthropoda</taxon>
        <taxon>Hexapoda</taxon>
        <taxon>Insecta</taxon>
        <taxon>Pterygota</taxon>
        <taxon>Neoptera</taxon>
        <taxon>Endopterygota</taxon>
        <taxon>Diptera</taxon>
        <taxon>Nematocera</taxon>
        <taxon>Chironomoidea</taxon>
        <taxon>Chironomidae</taxon>
        <taxon>Chironominae</taxon>
        <taxon>Polypedilum</taxon>
        <taxon>Polypedilum</taxon>
    </lineage>
</organism>
<evidence type="ECO:0000259" key="9">
    <source>
        <dbReference type="PROSITE" id="PS50157"/>
    </source>
</evidence>
<protein>
    <recommendedName>
        <fullName evidence="9">C2H2-type domain-containing protein</fullName>
    </recommendedName>
</protein>
<keyword evidence="11" id="KW-1185">Reference proteome</keyword>
<dbReference type="PROSITE" id="PS50157">
    <property type="entry name" value="ZINC_FINGER_C2H2_2"/>
    <property type="match status" value="7"/>
</dbReference>
<dbReference type="FunFam" id="3.30.160.60:FF:000690">
    <property type="entry name" value="Zinc finger protein 354C"/>
    <property type="match status" value="1"/>
</dbReference>
<dbReference type="GO" id="GO:0043565">
    <property type="term" value="F:sequence-specific DNA binding"/>
    <property type="evidence" value="ECO:0007669"/>
    <property type="project" value="UniProtKB-ARBA"/>
</dbReference>
<feature type="domain" description="C2H2-type" evidence="9">
    <location>
        <begin position="417"/>
        <end position="445"/>
    </location>
</feature>
<evidence type="ECO:0000256" key="3">
    <source>
        <dbReference type="ARBA" id="ARBA00022737"/>
    </source>
</evidence>
<feature type="domain" description="C2H2-type" evidence="9">
    <location>
        <begin position="478"/>
        <end position="505"/>
    </location>
</feature>
<comment type="subcellular location">
    <subcellularLocation>
        <location evidence="1">Nucleus</location>
    </subcellularLocation>
</comment>
<dbReference type="Gene3D" id="3.30.160.60">
    <property type="entry name" value="Classic Zinc Finger"/>
    <property type="match status" value="7"/>
</dbReference>
<dbReference type="GO" id="GO:0003682">
    <property type="term" value="F:chromatin binding"/>
    <property type="evidence" value="ECO:0007669"/>
    <property type="project" value="UniProtKB-ARBA"/>
</dbReference>
<dbReference type="FunFam" id="3.30.160.60:FF:000634">
    <property type="entry name" value="Zinc finger X-chromosomal protein"/>
    <property type="match status" value="1"/>
</dbReference>
<dbReference type="Pfam" id="PF12874">
    <property type="entry name" value="zf-met"/>
    <property type="match status" value="1"/>
</dbReference>
<feature type="compositionally biased region" description="Polar residues" evidence="8">
    <location>
        <begin position="453"/>
        <end position="462"/>
    </location>
</feature>
<dbReference type="FunFam" id="3.30.160.60:FF:001102">
    <property type="entry name" value="Transcription factor IIIA"/>
    <property type="match status" value="1"/>
</dbReference>
<keyword evidence="4 7" id="KW-0863">Zinc-finger</keyword>
<dbReference type="OrthoDB" id="3437960at2759"/>
<dbReference type="PANTHER" id="PTHR24394:SF44">
    <property type="entry name" value="ZINC FINGER PROTEIN 271-LIKE"/>
    <property type="match status" value="1"/>
</dbReference>
<evidence type="ECO:0000256" key="1">
    <source>
        <dbReference type="ARBA" id="ARBA00004123"/>
    </source>
</evidence>
<dbReference type="GO" id="GO:0000785">
    <property type="term" value="C:chromatin"/>
    <property type="evidence" value="ECO:0007669"/>
    <property type="project" value="UniProtKB-ARBA"/>
</dbReference>
<dbReference type="GO" id="GO:0000981">
    <property type="term" value="F:DNA-binding transcription factor activity, RNA polymerase II-specific"/>
    <property type="evidence" value="ECO:0007669"/>
    <property type="project" value="TreeGrafter"/>
</dbReference>
<evidence type="ECO:0000313" key="10">
    <source>
        <dbReference type="EMBL" id="KAG5684896.1"/>
    </source>
</evidence>
<keyword evidence="5" id="KW-0862">Zinc</keyword>
<evidence type="ECO:0000256" key="7">
    <source>
        <dbReference type="PROSITE-ProRule" id="PRU00042"/>
    </source>
</evidence>